<dbReference type="SUPFAM" id="SSF88713">
    <property type="entry name" value="Glycoside hydrolase/deacetylase"/>
    <property type="match status" value="1"/>
</dbReference>
<reference evidence="2" key="1">
    <citation type="journal article" date="2018" name="Genome Announc.">
        <title>Ignatzschineria cameli sp. nov., isolated from necrotic foot tissue of dromedaries (Camelus dromedarius) and associated maggots (Wohlfahrtia species) in Dubai.</title>
        <authorList>
            <person name="Tsang C.C."/>
            <person name="Tang J.Y."/>
            <person name="Fong J.Y."/>
            <person name="Kinne J."/>
            <person name="Lee H.H."/>
            <person name="Joseph M."/>
            <person name="Jose S."/>
            <person name="Schuster R.K."/>
            <person name="Tang Y."/>
            <person name="Sivakumar S."/>
            <person name="Chen J.H."/>
            <person name="Teng J.L."/>
            <person name="Lau S.K."/>
            <person name="Wernery U."/>
            <person name="Woo P.C."/>
        </authorList>
    </citation>
    <scope>NUCLEOTIDE SEQUENCE</scope>
    <source>
        <strain evidence="2">UAE-HKU57</strain>
        <strain evidence="3">UAE-HKU58</strain>
    </source>
</reference>
<dbReference type="RefSeq" id="WP_109201691.1">
    <property type="nucleotide sequence ID" value="NZ_QEWS01000004.1"/>
</dbReference>
<protein>
    <recommendedName>
        <fullName evidence="1">5-oxoprolinase subunit A</fullName>
        <shortName evidence="1">5-OPase subunit A</shortName>
        <ecNumber evidence="1">3.5.2.9</ecNumber>
    </recommendedName>
    <alternativeName>
        <fullName evidence="1">5-oxoprolinase (ATP-hydrolyzing) subunit A</fullName>
    </alternativeName>
</protein>
<dbReference type="AlphaFoldDB" id="A0A2U2AQU0"/>
<evidence type="ECO:0000256" key="1">
    <source>
        <dbReference type="HAMAP-Rule" id="MF_00691"/>
    </source>
</evidence>
<dbReference type="Pfam" id="PF03746">
    <property type="entry name" value="LamB_YcsF"/>
    <property type="match status" value="1"/>
</dbReference>
<comment type="catalytic activity">
    <reaction evidence="1">
        <text>5-oxo-L-proline + ATP + 2 H2O = L-glutamate + ADP + phosphate + H(+)</text>
        <dbReference type="Rhea" id="RHEA:10348"/>
        <dbReference type="ChEBI" id="CHEBI:15377"/>
        <dbReference type="ChEBI" id="CHEBI:15378"/>
        <dbReference type="ChEBI" id="CHEBI:29985"/>
        <dbReference type="ChEBI" id="CHEBI:30616"/>
        <dbReference type="ChEBI" id="CHEBI:43474"/>
        <dbReference type="ChEBI" id="CHEBI:58402"/>
        <dbReference type="ChEBI" id="CHEBI:456216"/>
        <dbReference type="EC" id="3.5.2.9"/>
    </reaction>
</comment>
<dbReference type="GO" id="GO:0005975">
    <property type="term" value="P:carbohydrate metabolic process"/>
    <property type="evidence" value="ECO:0007669"/>
    <property type="project" value="InterPro"/>
</dbReference>
<name>A0A2U2AQU0_9GAMM</name>
<dbReference type="NCBIfam" id="NF003816">
    <property type="entry name" value="PRK05406.1-5"/>
    <property type="match status" value="1"/>
</dbReference>
<dbReference type="Gene3D" id="3.20.20.370">
    <property type="entry name" value="Glycoside hydrolase/deacetylase"/>
    <property type="match status" value="1"/>
</dbReference>
<dbReference type="EMBL" id="QEWW01000003">
    <property type="protein sequence ID" value="PWD86260.1"/>
    <property type="molecule type" value="Genomic_DNA"/>
</dbReference>
<comment type="subunit">
    <text evidence="1">Forms a complex composed of PxpA, PxpB and PxpC.</text>
</comment>
<dbReference type="Proteomes" id="UP000245059">
    <property type="component" value="Unassembled WGS sequence"/>
</dbReference>
<dbReference type="EMBL" id="QEWV01000004">
    <property type="protein sequence ID" value="PWD92590.1"/>
    <property type="molecule type" value="Genomic_DNA"/>
</dbReference>
<dbReference type="HAMAP" id="MF_00691">
    <property type="entry name" value="PxpA"/>
    <property type="match status" value="1"/>
</dbReference>
<evidence type="ECO:0000313" key="4">
    <source>
        <dbReference type="Proteomes" id="UP000245059"/>
    </source>
</evidence>
<dbReference type="InterPro" id="IPR005501">
    <property type="entry name" value="LamB/YcsF/PxpA-like"/>
</dbReference>
<dbReference type="EC" id="3.5.2.9" evidence="1"/>
<keyword evidence="1" id="KW-0547">Nucleotide-binding</keyword>
<dbReference type="OrthoDB" id="9773478at2"/>
<keyword evidence="5" id="KW-1185">Reference proteome</keyword>
<keyword evidence="1" id="KW-0067">ATP-binding</keyword>
<dbReference type="NCBIfam" id="NF003814">
    <property type="entry name" value="PRK05406.1-3"/>
    <property type="match status" value="1"/>
</dbReference>
<reference evidence="4 5" key="2">
    <citation type="submission" date="2018-05" db="EMBL/GenBank/DDBJ databases">
        <title>Ignatzschineria dubaiensis sp. nov., isolated from necrotic foot tissues of dromedaries (Camelus dromedarius) and associated maggots in Dubai, United Arab Emirates.</title>
        <authorList>
            <person name="Tsang C.C."/>
            <person name="Tang J.Y.M."/>
            <person name="Fong J.Y.H."/>
            <person name="Kinne J."/>
            <person name="Lee H.H."/>
            <person name="Joseph M."/>
            <person name="Jose S."/>
            <person name="Schuster R.K."/>
            <person name="Tang Y."/>
            <person name="Sivakumar S."/>
            <person name="Chen J.H.K."/>
            <person name="Teng J.L.L."/>
            <person name="Lau S.K.P."/>
            <person name="Wernery U."/>
            <person name="Woo P.C.Y."/>
        </authorList>
    </citation>
    <scope>NUCLEOTIDE SEQUENCE [LARGE SCALE GENOMIC DNA]</scope>
    <source>
        <strain evidence="4">UAE-HKU57</strain>
        <strain evidence="5">UAE-HKU58</strain>
    </source>
</reference>
<gene>
    <name evidence="1" type="primary">pxpA</name>
    <name evidence="2" type="ORF">DC077_05840</name>
    <name evidence="3" type="ORF">DC078_06085</name>
</gene>
<evidence type="ECO:0000313" key="5">
    <source>
        <dbReference type="Proteomes" id="UP000245217"/>
    </source>
</evidence>
<evidence type="ECO:0000313" key="3">
    <source>
        <dbReference type="EMBL" id="PWD92590.1"/>
    </source>
</evidence>
<comment type="caution">
    <text evidence="2">The sequence shown here is derived from an EMBL/GenBank/DDBJ whole genome shotgun (WGS) entry which is preliminary data.</text>
</comment>
<dbReference type="GO" id="GO:0017168">
    <property type="term" value="F:5-oxoprolinase (ATP-hydrolyzing) activity"/>
    <property type="evidence" value="ECO:0007669"/>
    <property type="project" value="UniProtKB-UniRule"/>
</dbReference>
<dbReference type="InterPro" id="IPR011330">
    <property type="entry name" value="Glyco_hydro/deAcase_b/a-brl"/>
</dbReference>
<proteinExistence type="inferred from homology"/>
<dbReference type="Proteomes" id="UP000245217">
    <property type="component" value="Unassembled WGS sequence"/>
</dbReference>
<accession>A0A2U2AQU0</accession>
<dbReference type="GO" id="GO:0005524">
    <property type="term" value="F:ATP binding"/>
    <property type="evidence" value="ECO:0007669"/>
    <property type="project" value="UniProtKB-UniRule"/>
</dbReference>
<comment type="similarity">
    <text evidence="1">Belongs to the LamB/PxpA family.</text>
</comment>
<organism evidence="2 4">
    <name type="scientific">Ignatzschineria cameli</name>
    <dbReference type="NCBI Taxonomy" id="2182793"/>
    <lineage>
        <taxon>Bacteria</taxon>
        <taxon>Pseudomonadati</taxon>
        <taxon>Pseudomonadota</taxon>
        <taxon>Gammaproteobacteria</taxon>
        <taxon>Cardiobacteriales</taxon>
        <taxon>Ignatzschineriaceae</taxon>
        <taxon>Ignatzschineria</taxon>
    </lineage>
</organism>
<evidence type="ECO:0000313" key="2">
    <source>
        <dbReference type="EMBL" id="PWD86260.1"/>
    </source>
</evidence>
<sequence length="252" mass="26788">MEKTVDLNCDLGESFGIWKMGNDEAILPFVSSINIACGFHAGDPDVMHKTVQLALDHDVAIGAHPGFADLQGFGRRNIAITAEEVYNLIIYQVGALQGFTHALGGDIHHVKPHGALYNMGAVNQTIAFAIAQAVADISKGHAILYGLSGSALIEAGESIGLRTKSEVFADRSYQPDGTLTARSEPNALITDHVIATEQVLQMVREQSVTTVTGSTIPLKAETICVHGDGVAALKFVKKISQSLTEQGIKIKA</sequence>
<dbReference type="PANTHER" id="PTHR30292">
    <property type="entry name" value="UNCHARACTERIZED PROTEIN YBGL-RELATED"/>
    <property type="match status" value="1"/>
</dbReference>
<comment type="function">
    <text evidence="1">Catalyzes the cleavage of 5-oxoproline to form L-glutamate coupled to the hydrolysis of ATP to ADP and inorganic phosphate.</text>
</comment>
<dbReference type="PANTHER" id="PTHR30292:SF0">
    <property type="entry name" value="5-OXOPROLINASE SUBUNIT A"/>
    <property type="match status" value="1"/>
</dbReference>
<keyword evidence="1" id="KW-0378">Hydrolase</keyword>
<dbReference type="CDD" id="cd10787">
    <property type="entry name" value="LamB_YcsF_like"/>
    <property type="match status" value="1"/>
</dbReference>